<keyword evidence="3" id="KW-0378">Hydrolase</keyword>
<reference evidence="3 4" key="1">
    <citation type="submission" date="2018-07" db="EMBL/GenBank/DDBJ databases">
        <title>Genome sequences of Haloplanus salinus JCM 18368T.</title>
        <authorList>
            <person name="Kim Y.B."/>
            <person name="Roh S.W."/>
        </authorList>
    </citation>
    <scope>NUCLEOTIDE SEQUENCE [LARGE SCALE GENOMIC DNA]</scope>
    <source>
        <strain evidence="3 4">JCM 18368</strain>
    </source>
</reference>
<keyword evidence="2" id="KW-0472">Membrane</keyword>
<keyword evidence="4" id="KW-1185">Reference proteome</keyword>
<evidence type="ECO:0000313" key="4">
    <source>
        <dbReference type="Proteomes" id="UP000252189"/>
    </source>
</evidence>
<sequence length="415" mass="42263">MNRLLALVVVVACIAAVPTATAQSTVSVSGTVTVDGGSADGAQVTVVPVTANQQRAGTPARTTVRGSSFSVDVDEASAYAVRVAYGNTTHYEVLRNTTSASISLSGAINGRVTNASGTPLSGVPVQVIDDRGFVVTETETGGNGRFTVAPVESTETYRVRATVGGVGYRTTVEASGNGTAALVARPPTTDESVLRVANDSQTPYVLQVVPPANETTVPSVIKTITLRNPTDRPFMGLVELPVPANATPYAAMAGGQTAEYRRTDAGVRVNVSVPANGTTRVGVAADLDGTQIETAPLRDTRSLAIVMQGYDPNAVDRSENLRLGEAPIPLLTSDGAIEAGETVRFDLDGARTQNATGASASSGSESVAGTGDAVAETEPSAGASIPPFPGLSILGAVAGMVVVGLLGPRLLSRDD</sequence>
<protein>
    <submittedName>
        <fullName evidence="3">Carboxypeptidase regulatory-like domain-containing protein</fullName>
    </submittedName>
</protein>
<dbReference type="SUPFAM" id="SSF49464">
    <property type="entry name" value="Carboxypeptidase regulatory domain-like"/>
    <property type="match status" value="1"/>
</dbReference>
<dbReference type="GO" id="GO:0004180">
    <property type="term" value="F:carboxypeptidase activity"/>
    <property type="evidence" value="ECO:0007669"/>
    <property type="project" value="UniProtKB-KW"/>
</dbReference>
<feature type="transmembrane region" description="Helical" evidence="2">
    <location>
        <begin position="388"/>
        <end position="407"/>
    </location>
</feature>
<feature type="region of interest" description="Disordered" evidence="1">
    <location>
        <begin position="353"/>
        <end position="381"/>
    </location>
</feature>
<dbReference type="OrthoDB" id="195877at2157"/>
<dbReference type="Proteomes" id="UP000252189">
    <property type="component" value="Unassembled WGS sequence"/>
</dbReference>
<dbReference type="Pfam" id="PF13620">
    <property type="entry name" value="CarboxypepD_reg"/>
    <property type="match status" value="1"/>
</dbReference>
<keyword evidence="2" id="KW-1133">Transmembrane helix</keyword>
<keyword evidence="3" id="KW-0645">Protease</keyword>
<organism evidence="3 4">
    <name type="scientific">Haloplanus salinus</name>
    <dbReference type="NCBI Taxonomy" id="1126245"/>
    <lineage>
        <taxon>Archaea</taxon>
        <taxon>Methanobacteriati</taxon>
        <taxon>Methanobacteriota</taxon>
        <taxon>Stenosarchaea group</taxon>
        <taxon>Halobacteria</taxon>
        <taxon>Halobacteriales</taxon>
        <taxon>Haloferacaceae</taxon>
        <taxon>Haloplanus</taxon>
    </lineage>
</organism>
<dbReference type="EMBL" id="QPHM01000003">
    <property type="protein sequence ID" value="RCU44429.1"/>
    <property type="molecule type" value="Genomic_DNA"/>
</dbReference>
<accession>A0A368N5B3</accession>
<evidence type="ECO:0000313" key="3">
    <source>
        <dbReference type="EMBL" id="RCU44429.1"/>
    </source>
</evidence>
<name>A0A368N5B3_9EURY</name>
<feature type="compositionally biased region" description="Low complexity" evidence="1">
    <location>
        <begin position="355"/>
        <end position="371"/>
    </location>
</feature>
<proteinExistence type="predicted"/>
<evidence type="ECO:0000256" key="1">
    <source>
        <dbReference type="SAM" id="MobiDB-lite"/>
    </source>
</evidence>
<dbReference type="RefSeq" id="WP_114450602.1">
    <property type="nucleotide sequence ID" value="NZ_QPHM01000003.1"/>
</dbReference>
<keyword evidence="3" id="KW-0121">Carboxypeptidase</keyword>
<comment type="caution">
    <text evidence="3">The sequence shown here is derived from an EMBL/GenBank/DDBJ whole genome shotgun (WGS) entry which is preliminary data.</text>
</comment>
<dbReference type="InterPro" id="IPR008969">
    <property type="entry name" value="CarboxyPept-like_regulatory"/>
</dbReference>
<keyword evidence="2" id="KW-0812">Transmembrane</keyword>
<dbReference type="AlphaFoldDB" id="A0A368N5B3"/>
<evidence type="ECO:0000256" key="2">
    <source>
        <dbReference type="SAM" id="Phobius"/>
    </source>
</evidence>
<gene>
    <name evidence="3" type="ORF">DU504_16900</name>
</gene>